<dbReference type="GO" id="GO:0005829">
    <property type="term" value="C:cytosol"/>
    <property type="evidence" value="ECO:0007669"/>
    <property type="project" value="TreeGrafter"/>
</dbReference>
<comment type="similarity">
    <text evidence="2 8 9">Belongs to the GPI family.</text>
</comment>
<dbReference type="UniPathway" id="UPA00109">
    <property type="reaction ID" value="UER00181"/>
</dbReference>
<reference evidence="10 11" key="1">
    <citation type="submission" date="2017-03" db="EMBL/GenBank/DDBJ databases">
        <title>Genome sequence of Geothermobacter sp. EPR-M, Deep-Sea Iron Reducer.</title>
        <authorList>
            <person name="Tully B."/>
            <person name="Savalia P."/>
            <person name="Abuyen K."/>
            <person name="Baughan C."/>
            <person name="Romero E."/>
            <person name="Ronkowski C."/>
            <person name="Torres B."/>
            <person name="Tremblay J."/>
            <person name="Trujillo A."/>
            <person name="Tyler M."/>
            <person name="Perez-Rodriguez I."/>
            <person name="Amend J."/>
        </authorList>
    </citation>
    <scope>NUCLEOTIDE SEQUENCE [LARGE SCALE GENOMIC DNA]</scope>
    <source>
        <strain evidence="10 11">EPR-M</strain>
    </source>
</reference>
<dbReference type="CDD" id="cd05016">
    <property type="entry name" value="SIS_PGI_2"/>
    <property type="match status" value="1"/>
</dbReference>
<comment type="pathway">
    <text evidence="8">Carbohydrate biosynthesis; gluconeogenesis.</text>
</comment>
<dbReference type="CDD" id="cd05015">
    <property type="entry name" value="SIS_PGI_1"/>
    <property type="match status" value="1"/>
</dbReference>
<dbReference type="PANTHER" id="PTHR11469:SF1">
    <property type="entry name" value="GLUCOSE-6-PHOSPHATE ISOMERASE"/>
    <property type="match status" value="1"/>
</dbReference>
<organism evidence="10 11">
    <name type="scientific">Geothermobacter hydrogeniphilus</name>
    <dbReference type="NCBI Taxonomy" id="1969733"/>
    <lineage>
        <taxon>Bacteria</taxon>
        <taxon>Pseudomonadati</taxon>
        <taxon>Thermodesulfobacteriota</taxon>
        <taxon>Desulfuromonadia</taxon>
        <taxon>Desulfuromonadales</taxon>
        <taxon>Geothermobacteraceae</taxon>
        <taxon>Geothermobacter</taxon>
    </lineage>
</organism>
<comment type="function">
    <text evidence="8">Catalyzes the reversible isomerization of glucose-6-phosphate to fructose-6-phosphate.</text>
</comment>
<dbReference type="FunFam" id="3.40.50.10490:FF:000016">
    <property type="entry name" value="Glucose-6-phosphate isomerase"/>
    <property type="match status" value="1"/>
</dbReference>
<dbReference type="GO" id="GO:0004347">
    <property type="term" value="F:glucose-6-phosphate isomerase activity"/>
    <property type="evidence" value="ECO:0007669"/>
    <property type="project" value="UniProtKB-UniRule"/>
</dbReference>
<gene>
    <name evidence="8" type="primary">pgi</name>
    <name evidence="10" type="ORF">B5V00_00070</name>
</gene>
<feature type="active site" evidence="8">
    <location>
        <position position="320"/>
    </location>
</feature>
<dbReference type="AlphaFoldDB" id="A0A1X0YDV6"/>
<dbReference type="UniPathway" id="UPA00138"/>
<dbReference type="Gene3D" id="3.40.50.10490">
    <property type="entry name" value="Glucose-6-phosphate isomerase like protein, domain 1"/>
    <property type="match status" value="2"/>
</dbReference>
<dbReference type="GO" id="GO:0006096">
    <property type="term" value="P:glycolytic process"/>
    <property type="evidence" value="ECO:0007669"/>
    <property type="project" value="UniProtKB-UniRule"/>
</dbReference>
<dbReference type="InterPro" id="IPR035476">
    <property type="entry name" value="SIS_PGI_1"/>
</dbReference>
<dbReference type="EMBL" id="NAAD01000001">
    <property type="protein sequence ID" value="ORJ63299.1"/>
    <property type="molecule type" value="Genomic_DNA"/>
</dbReference>
<dbReference type="HAMAP" id="MF_00473">
    <property type="entry name" value="G6P_isomerase"/>
    <property type="match status" value="1"/>
</dbReference>
<keyword evidence="3 8" id="KW-0312">Gluconeogenesis</keyword>
<sequence length="464" mass="50832">MSIRLDYTNMLADAIGEPCGISPNELDALRKPAQAIHQDLMQRREQGLLPFYDLPFDRVVLESVKQLGDQLAGRCSHFVVLGIGGSALGTLALFRALRPLYHNLLPAVERDGRPRLLILDNVDPAGFGEALDLLTPDETIFCVISKSGSTVETSCQLMIARHWLETALGDRWRDHLVVITDPESGSLRELAEREQLTSCAIPSGVGGRFSVLTPVGLLPLAVAGVDIDALLAGAAEMEERATRSDLLENPAYLNAALQVLSYRKGQHISVLMPYSDRLRDIADWYRQLWAESLGKRTALDGSRVHVGPTPVKALGTTDQHSQVQLYMEGPFDKVVTFLAVEDYGRDLVFPAFPGAGHLDYLSGRSMTELIQAEQQATAAALTSNGRPNCTLTLDRVSPQNVGGLVYLFEVQTLFAGGLFGVDPLDQPGVEEGKKYTYGLMDRPGFEDMKQRFESIVGGVTRRQL</sequence>
<evidence type="ECO:0000256" key="1">
    <source>
        <dbReference type="ARBA" id="ARBA00004926"/>
    </source>
</evidence>
<keyword evidence="5 8" id="KW-0324">Glycolysis</keyword>
<dbReference type="OrthoDB" id="140919at2"/>
<dbReference type="Proteomes" id="UP000193136">
    <property type="component" value="Unassembled WGS sequence"/>
</dbReference>
<dbReference type="Pfam" id="PF00342">
    <property type="entry name" value="PGI"/>
    <property type="match status" value="1"/>
</dbReference>
<dbReference type="PRINTS" id="PR00662">
    <property type="entry name" value="G6PISOMERASE"/>
</dbReference>
<evidence type="ECO:0000256" key="4">
    <source>
        <dbReference type="ARBA" id="ARBA00022490"/>
    </source>
</evidence>
<feature type="active site" evidence="8">
    <location>
        <position position="433"/>
    </location>
</feature>
<evidence type="ECO:0000256" key="5">
    <source>
        <dbReference type="ARBA" id="ARBA00023152"/>
    </source>
</evidence>
<dbReference type="GO" id="GO:0097367">
    <property type="term" value="F:carbohydrate derivative binding"/>
    <property type="evidence" value="ECO:0007669"/>
    <property type="project" value="InterPro"/>
</dbReference>
<evidence type="ECO:0000256" key="6">
    <source>
        <dbReference type="ARBA" id="ARBA00023235"/>
    </source>
</evidence>
<dbReference type="GO" id="GO:0051156">
    <property type="term" value="P:glucose 6-phosphate metabolic process"/>
    <property type="evidence" value="ECO:0007669"/>
    <property type="project" value="TreeGrafter"/>
</dbReference>
<dbReference type="GO" id="GO:0006094">
    <property type="term" value="P:gluconeogenesis"/>
    <property type="evidence" value="ECO:0007669"/>
    <property type="project" value="UniProtKB-UniRule"/>
</dbReference>
<keyword evidence="6 8" id="KW-0413">Isomerase</keyword>
<accession>A0A1X0YDV6</accession>
<comment type="catalytic activity">
    <reaction evidence="7 8 9">
        <text>alpha-D-glucose 6-phosphate = beta-D-fructose 6-phosphate</text>
        <dbReference type="Rhea" id="RHEA:11816"/>
        <dbReference type="ChEBI" id="CHEBI:57634"/>
        <dbReference type="ChEBI" id="CHEBI:58225"/>
        <dbReference type="EC" id="5.3.1.9"/>
    </reaction>
</comment>
<proteinExistence type="inferred from homology"/>
<protein>
    <recommendedName>
        <fullName evidence="8">Glucose-6-phosphate isomerase</fullName>
        <shortName evidence="8">GPI</shortName>
        <ecNumber evidence="8">5.3.1.9</ecNumber>
    </recommendedName>
    <alternativeName>
        <fullName evidence="8">Phosphoglucose isomerase</fullName>
        <shortName evidence="8">PGI</shortName>
    </alternativeName>
    <alternativeName>
        <fullName evidence="8">Phosphohexose isomerase</fullName>
        <shortName evidence="8">PHI</shortName>
    </alternativeName>
</protein>
<evidence type="ECO:0000256" key="2">
    <source>
        <dbReference type="ARBA" id="ARBA00006604"/>
    </source>
</evidence>
<evidence type="ECO:0000256" key="9">
    <source>
        <dbReference type="RuleBase" id="RU000612"/>
    </source>
</evidence>
<comment type="caution">
    <text evidence="10">The sequence shown here is derived from an EMBL/GenBank/DDBJ whole genome shotgun (WGS) entry which is preliminary data.</text>
</comment>
<dbReference type="InterPro" id="IPR046348">
    <property type="entry name" value="SIS_dom_sf"/>
</dbReference>
<dbReference type="InterPro" id="IPR018189">
    <property type="entry name" value="Phosphoglucose_isomerase_CS"/>
</dbReference>
<dbReference type="InterPro" id="IPR001672">
    <property type="entry name" value="G6P_Isomerase"/>
</dbReference>
<evidence type="ECO:0000313" key="11">
    <source>
        <dbReference type="Proteomes" id="UP000193136"/>
    </source>
</evidence>
<name>A0A1X0YDV6_9BACT</name>
<dbReference type="GO" id="GO:0048029">
    <property type="term" value="F:monosaccharide binding"/>
    <property type="evidence" value="ECO:0007669"/>
    <property type="project" value="TreeGrafter"/>
</dbReference>
<dbReference type="PROSITE" id="PS51463">
    <property type="entry name" value="P_GLUCOSE_ISOMERASE_3"/>
    <property type="match status" value="1"/>
</dbReference>
<dbReference type="RefSeq" id="WP_085008248.1">
    <property type="nucleotide sequence ID" value="NZ_NAAD01000001.1"/>
</dbReference>
<comment type="subcellular location">
    <subcellularLocation>
        <location evidence="8">Cytoplasm</location>
    </subcellularLocation>
</comment>
<evidence type="ECO:0000313" key="10">
    <source>
        <dbReference type="EMBL" id="ORJ63299.1"/>
    </source>
</evidence>
<keyword evidence="11" id="KW-1185">Reference proteome</keyword>
<dbReference type="PANTHER" id="PTHR11469">
    <property type="entry name" value="GLUCOSE-6-PHOSPHATE ISOMERASE"/>
    <property type="match status" value="1"/>
</dbReference>
<evidence type="ECO:0000256" key="3">
    <source>
        <dbReference type="ARBA" id="ARBA00022432"/>
    </source>
</evidence>
<dbReference type="EC" id="5.3.1.9" evidence="8"/>
<keyword evidence="4 8" id="KW-0963">Cytoplasm</keyword>
<evidence type="ECO:0000256" key="8">
    <source>
        <dbReference type="HAMAP-Rule" id="MF_00473"/>
    </source>
</evidence>
<comment type="pathway">
    <text evidence="1 8 9">Carbohydrate degradation; glycolysis; D-glyceraldehyde 3-phosphate and glycerone phosphate from D-glucose: step 2/4.</text>
</comment>
<dbReference type="STRING" id="1969733.B5V00_00070"/>
<dbReference type="SUPFAM" id="SSF53697">
    <property type="entry name" value="SIS domain"/>
    <property type="match status" value="1"/>
</dbReference>
<feature type="active site" description="Proton donor" evidence="8">
    <location>
        <position position="291"/>
    </location>
</feature>
<dbReference type="InterPro" id="IPR035482">
    <property type="entry name" value="SIS_PGI_2"/>
</dbReference>
<evidence type="ECO:0000256" key="7">
    <source>
        <dbReference type="ARBA" id="ARBA00029321"/>
    </source>
</evidence>
<dbReference type="PROSITE" id="PS00765">
    <property type="entry name" value="P_GLUCOSE_ISOMERASE_1"/>
    <property type="match status" value="1"/>
</dbReference>